<dbReference type="eggNOG" id="KOG3105">
    <property type="taxonomic scope" value="Eukaryota"/>
</dbReference>
<accession>E0VM43</accession>
<dbReference type="GeneID" id="8229821"/>
<reference evidence="2" key="2">
    <citation type="submission" date="2007-04" db="EMBL/GenBank/DDBJ databases">
        <title>The genome of the human body louse.</title>
        <authorList>
            <consortium name="The Human Body Louse Genome Consortium"/>
            <person name="Kirkness E."/>
            <person name="Walenz B."/>
            <person name="Hass B."/>
            <person name="Bruggner R."/>
            <person name="Strausberg R."/>
        </authorList>
    </citation>
    <scope>NUCLEOTIDE SEQUENCE</scope>
    <source>
        <strain evidence="2">USDA</strain>
    </source>
</reference>
<dbReference type="EMBL" id="AAZO01003498">
    <property type="status" value="NOT_ANNOTATED_CDS"/>
    <property type="molecule type" value="Genomic_DNA"/>
</dbReference>
<dbReference type="KEGG" id="phu:Phum_PHUM300640"/>
<dbReference type="GO" id="GO:0003677">
    <property type="term" value="F:DNA binding"/>
    <property type="evidence" value="ECO:0007669"/>
    <property type="project" value="TreeGrafter"/>
</dbReference>
<feature type="domain" description="DDE-1" evidence="1">
    <location>
        <begin position="117"/>
        <end position="255"/>
    </location>
</feature>
<dbReference type="HOGENOM" id="CLU_797660_0_0_1"/>
<dbReference type="Pfam" id="PF03184">
    <property type="entry name" value="DDE_1"/>
    <property type="match status" value="1"/>
</dbReference>
<dbReference type="RefSeq" id="XP_002427187.1">
    <property type="nucleotide sequence ID" value="XM_002427142.1"/>
</dbReference>
<sequence length="348" mass="39649">MSYIRYINRLCQDGFCPEQATVRRLAYEFAVALKLDHKFNKEKKIAGYDWLWAFFRRHPELSILSIKKAQGLSLSRRKALTKDAAHHFYNLLDEEMKKYDLHDKPQNIYTNRKGDPLSIIVCCSAEGRFLPPTVIFKVKNLRPEFSDALPHGSNIYINSKSAYISSEIFLTWFTEHFLPQVAPGRNVLILNGHCSKVSSIALLELADKNNVSLLCLPPHATHALQPLGKSFFGPFKTYFKSVSTTWAEQHEGLKLSYSQVGSLICKAWTKSALIVNGRNGFKTTGIYPLNKDALPDCLFSTSDSRTDTNYLDNVFETDLTLAACNQSYLLVFMFRSKNGFQMEDFRPS</sequence>
<dbReference type="OrthoDB" id="8058166at2759"/>
<evidence type="ECO:0000259" key="1">
    <source>
        <dbReference type="Pfam" id="PF03184"/>
    </source>
</evidence>
<evidence type="ECO:0000313" key="4">
    <source>
        <dbReference type="Proteomes" id="UP000009046"/>
    </source>
</evidence>
<dbReference type="GO" id="GO:0005634">
    <property type="term" value="C:nucleus"/>
    <property type="evidence" value="ECO:0007669"/>
    <property type="project" value="TreeGrafter"/>
</dbReference>
<dbReference type="PANTHER" id="PTHR19303:SF74">
    <property type="entry name" value="POGO TRANSPOSABLE ELEMENT WITH KRAB DOMAIN"/>
    <property type="match status" value="1"/>
</dbReference>
<dbReference type="OMA" id="HAMEANP"/>
<gene>
    <name evidence="3" type="primary">8229821</name>
    <name evidence="2" type="ORF">Phum_PHUM300640</name>
</gene>
<dbReference type="CTD" id="8229821"/>
<dbReference type="InParanoid" id="E0VM43"/>
<dbReference type="InterPro" id="IPR050863">
    <property type="entry name" value="CenT-Element_Derived"/>
</dbReference>
<reference evidence="3" key="3">
    <citation type="submission" date="2021-02" db="UniProtKB">
        <authorList>
            <consortium name="EnsemblMetazoa"/>
        </authorList>
    </citation>
    <scope>IDENTIFICATION</scope>
    <source>
        <strain evidence="3">USDA</strain>
    </source>
</reference>
<dbReference type="Proteomes" id="UP000009046">
    <property type="component" value="Unassembled WGS sequence"/>
</dbReference>
<dbReference type="EnsemblMetazoa" id="PHUM300640-RA">
    <property type="protein sequence ID" value="PHUM300640-PA"/>
    <property type="gene ID" value="PHUM300640"/>
</dbReference>
<organism>
    <name type="scientific">Pediculus humanus subsp. corporis</name>
    <name type="common">Body louse</name>
    <dbReference type="NCBI Taxonomy" id="121224"/>
    <lineage>
        <taxon>Eukaryota</taxon>
        <taxon>Metazoa</taxon>
        <taxon>Ecdysozoa</taxon>
        <taxon>Arthropoda</taxon>
        <taxon>Hexapoda</taxon>
        <taxon>Insecta</taxon>
        <taxon>Pterygota</taxon>
        <taxon>Neoptera</taxon>
        <taxon>Paraneoptera</taxon>
        <taxon>Psocodea</taxon>
        <taxon>Troctomorpha</taxon>
        <taxon>Phthiraptera</taxon>
        <taxon>Anoplura</taxon>
        <taxon>Pediculidae</taxon>
        <taxon>Pediculus</taxon>
    </lineage>
</organism>
<dbReference type="InterPro" id="IPR004875">
    <property type="entry name" value="DDE_SF_endonuclease_dom"/>
</dbReference>
<dbReference type="EMBL" id="DS235289">
    <property type="protein sequence ID" value="EEB14449.1"/>
    <property type="molecule type" value="Genomic_DNA"/>
</dbReference>
<evidence type="ECO:0000313" key="3">
    <source>
        <dbReference type="EnsemblMetazoa" id="PHUM300640-PA"/>
    </source>
</evidence>
<proteinExistence type="predicted"/>
<keyword evidence="4" id="KW-1185">Reference proteome</keyword>
<protein>
    <recommendedName>
        <fullName evidence="1">DDE-1 domain-containing protein</fullName>
    </recommendedName>
</protein>
<evidence type="ECO:0000313" key="2">
    <source>
        <dbReference type="EMBL" id="EEB14449.1"/>
    </source>
</evidence>
<dbReference type="AlphaFoldDB" id="E0VM43"/>
<dbReference type="VEuPathDB" id="VectorBase:PHUM300640"/>
<reference evidence="2" key="1">
    <citation type="submission" date="2007-04" db="EMBL/GenBank/DDBJ databases">
        <title>Annotation of Pediculus humanus corporis strain USDA.</title>
        <authorList>
            <person name="Kirkness E."/>
            <person name="Hannick L."/>
            <person name="Hass B."/>
            <person name="Bruggner R."/>
            <person name="Lawson D."/>
            <person name="Bidwell S."/>
            <person name="Joardar V."/>
            <person name="Caler E."/>
            <person name="Walenz B."/>
            <person name="Inman J."/>
            <person name="Schobel S."/>
            <person name="Galinsky K."/>
            <person name="Amedeo P."/>
            <person name="Strausberg R."/>
        </authorList>
    </citation>
    <scope>NUCLEOTIDE SEQUENCE</scope>
    <source>
        <strain evidence="2">USDA</strain>
    </source>
</reference>
<dbReference type="PANTHER" id="PTHR19303">
    <property type="entry name" value="TRANSPOSON"/>
    <property type="match status" value="1"/>
</dbReference>
<name>E0VM43_PEDHC</name>